<dbReference type="EMBL" id="GL377598">
    <property type="protein sequence ID" value="EFJ21891.1"/>
    <property type="molecule type" value="Genomic_DNA"/>
</dbReference>
<evidence type="ECO:0000313" key="4">
    <source>
        <dbReference type="EMBL" id="EFJ21891.1"/>
    </source>
</evidence>
<gene>
    <name evidence="4" type="ORF">SELMODRAFT_106606</name>
</gene>
<dbReference type="InterPro" id="IPR002048">
    <property type="entry name" value="EF_hand_dom"/>
</dbReference>
<dbReference type="HOGENOM" id="CLU_061288_18_2_1"/>
<dbReference type="FunFam" id="1.10.238.10:FF:000527">
    <property type="entry name" value="Calmodulin-3"/>
    <property type="match status" value="1"/>
</dbReference>
<protein>
    <recommendedName>
        <fullName evidence="3">EF-hand domain-containing protein</fullName>
    </recommendedName>
</protein>
<name>D8S1P7_SELML</name>
<keyword evidence="5" id="KW-1185">Reference proteome</keyword>
<dbReference type="SUPFAM" id="SSF47473">
    <property type="entry name" value="EF-hand"/>
    <property type="match status" value="1"/>
</dbReference>
<dbReference type="KEGG" id="smo:SELMODRAFT_106606"/>
<dbReference type="InterPro" id="IPR050230">
    <property type="entry name" value="CALM/Myosin/TropC-like"/>
</dbReference>
<dbReference type="OMA" id="ANAERCI"/>
<dbReference type="eggNOG" id="KOG0028">
    <property type="taxonomic scope" value="Eukaryota"/>
</dbReference>
<dbReference type="InParanoid" id="D8S1P7"/>
<feature type="domain" description="EF-hand" evidence="3">
    <location>
        <begin position="80"/>
        <end position="115"/>
    </location>
</feature>
<organism evidence="5">
    <name type="scientific">Selaginella moellendorffii</name>
    <name type="common">Spikemoss</name>
    <dbReference type="NCBI Taxonomy" id="88036"/>
    <lineage>
        <taxon>Eukaryota</taxon>
        <taxon>Viridiplantae</taxon>
        <taxon>Streptophyta</taxon>
        <taxon>Embryophyta</taxon>
        <taxon>Tracheophyta</taxon>
        <taxon>Lycopodiopsida</taxon>
        <taxon>Selaginellales</taxon>
        <taxon>Selaginellaceae</taxon>
        <taxon>Selaginella</taxon>
    </lineage>
</organism>
<dbReference type="STRING" id="88036.D8S1P7"/>
<proteinExistence type="predicted"/>
<dbReference type="Gramene" id="EFJ21891">
    <property type="protein sequence ID" value="EFJ21891"/>
    <property type="gene ID" value="SELMODRAFT_106606"/>
</dbReference>
<dbReference type="Pfam" id="PF13499">
    <property type="entry name" value="EF-hand_7"/>
    <property type="match status" value="2"/>
</dbReference>
<dbReference type="PANTHER" id="PTHR23048:SF59">
    <property type="entry name" value="EF-HAND SUPERFAMILY PROTEIN"/>
    <property type="match status" value="1"/>
</dbReference>
<evidence type="ECO:0000259" key="3">
    <source>
        <dbReference type="PROSITE" id="PS50222"/>
    </source>
</evidence>
<dbReference type="InterPro" id="IPR018247">
    <property type="entry name" value="EF_Hand_1_Ca_BS"/>
</dbReference>
<keyword evidence="2" id="KW-0106">Calcium</keyword>
<dbReference type="PROSITE" id="PS00018">
    <property type="entry name" value="EF_HAND_1"/>
    <property type="match status" value="3"/>
</dbReference>
<dbReference type="SMART" id="SM00054">
    <property type="entry name" value="EFh"/>
    <property type="match status" value="4"/>
</dbReference>
<dbReference type="AlphaFoldDB" id="D8S1P7"/>
<dbReference type="GO" id="GO:0005814">
    <property type="term" value="C:centriole"/>
    <property type="evidence" value="ECO:0000318"/>
    <property type="project" value="GO_Central"/>
</dbReference>
<dbReference type="Gene3D" id="1.10.238.10">
    <property type="entry name" value="EF-hand"/>
    <property type="match status" value="2"/>
</dbReference>
<evidence type="ECO:0000256" key="2">
    <source>
        <dbReference type="ARBA" id="ARBA00022837"/>
    </source>
</evidence>
<dbReference type="PANTHER" id="PTHR23048">
    <property type="entry name" value="MYOSIN LIGHT CHAIN 1, 3"/>
    <property type="match status" value="1"/>
</dbReference>
<reference evidence="4 5" key="1">
    <citation type="journal article" date="2011" name="Science">
        <title>The Selaginella genome identifies genetic changes associated with the evolution of vascular plants.</title>
        <authorList>
            <person name="Banks J.A."/>
            <person name="Nishiyama T."/>
            <person name="Hasebe M."/>
            <person name="Bowman J.L."/>
            <person name="Gribskov M."/>
            <person name="dePamphilis C."/>
            <person name="Albert V.A."/>
            <person name="Aono N."/>
            <person name="Aoyama T."/>
            <person name="Ambrose B.A."/>
            <person name="Ashton N.W."/>
            <person name="Axtell M.J."/>
            <person name="Barker E."/>
            <person name="Barker M.S."/>
            <person name="Bennetzen J.L."/>
            <person name="Bonawitz N.D."/>
            <person name="Chapple C."/>
            <person name="Cheng C."/>
            <person name="Correa L.G."/>
            <person name="Dacre M."/>
            <person name="DeBarry J."/>
            <person name="Dreyer I."/>
            <person name="Elias M."/>
            <person name="Engstrom E.M."/>
            <person name="Estelle M."/>
            <person name="Feng L."/>
            <person name="Finet C."/>
            <person name="Floyd S.K."/>
            <person name="Frommer W.B."/>
            <person name="Fujita T."/>
            <person name="Gramzow L."/>
            <person name="Gutensohn M."/>
            <person name="Harholt J."/>
            <person name="Hattori M."/>
            <person name="Heyl A."/>
            <person name="Hirai T."/>
            <person name="Hiwatashi Y."/>
            <person name="Ishikawa M."/>
            <person name="Iwata M."/>
            <person name="Karol K.G."/>
            <person name="Koehler B."/>
            <person name="Kolukisaoglu U."/>
            <person name="Kubo M."/>
            <person name="Kurata T."/>
            <person name="Lalonde S."/>
            <person name="Li K."/>
            <person name="Li Y."/>
            <person name="Litt A."/>
            <person name="Lyons E."/>
            <person name="Manning G."/>
            <person name="Maruyama T."/>
            <person name="Michael T.P."/>
            <person name="Mikami K."/>
            <person name="Miyazaki S."/>
            <person name="Morinaga S."/>
            <person name="Murata T."/>
            <person name="Mueller-Roeber B."/>
            <person name="Nelson D.R."/>
            <person name="Obara M."/>
            <person name="Oguri Y."/>
            <person name="Olmstead R.G."/>
            <person name="Onodera N."/>
            <person name="Petersen B.L."/>
            <person name="Pils B."/>
            <person name="Prigge M."/>
            <person name="Rensing S.A."/>
            <person name="Riano-Pachon D.M."/>
            <person name="Roberts A.W."/>
            <person name="Sato Y."/>
            <person name="Scheller H.V."/>
            <person name="Schulz B."/>
            <person name="Schulz C."/>
            <person name="Shakirov E.V."/>
            <person name="Shibagaki N."/>
            <person name="Shinohara N."/>
            <person name="Shippen D.E."/>
            <person name="Soerensen I."/>
            <person name="Sotooka R."/>
            <person name="Sugimoto N."/>
            <person name="Sugita M."/>
            <person name="Sumikawa N."/>
            <person name="Tanurdzic M."/>
            <person name="Theissen G."/>
            <person name="Ulvskov P."/>
            <person name="Wakazuki S."/>
            <person name="Weng J.K."/>
            <person name="Willats W.W."/>
            <person name="Wipf D."/>
            <person name="Wolf P.G."/>
            <person name="Yang L."/>
            <person name="Zimmer A.D."/>
            <person name="Zhu Q."/>
            <person name="Mitros T."/>
            <person name="Hellsten U."/>
            <person name="Loque D."/>
            <person name="Otillar R."/>
            <person name="Salamov A."/>
            <person name="Schmutz J."/>
            <person name="Shapiro H."/>
            <person name="Lindquist E."/>
            <person name="Lucas S."/>
            <person name="Rokhsar D."/>
            <person name="Grigoriev I.V."/>
        </authorList>
    </citation>
    <scope>NUCLEOTIDE SEQUENCE [LARGE SCALE GENOMIC DNA]</scope>
</reference>
<evidence type="ECO:0000256" key="1">
    <source>
        <dbReference type="ARBA" id="ARBA00022737"/>
    </source>
</evidence>
<dbReference type="GO" id="GO:0000226">
    <property type="term" value="P:microtubule cytoskeleton organization"/>
    <property type="evidence" value="ECO:0000318"/>
    <property type="project" value="GO_Central"/>
</dbReference>
<dbReference type="CDD" id="cd00051">
    <property type="entry name" value="EFh"/>
    <property type="match status" value="1"/>
</dbReference>
<feature type="domain" description="EF-hand" evidence="3">
    <location>
        <begin position="43"/>
        <end position="78"/>
    </location>
</feature>
<feature type="domain" description="EF-hand" evidence="3">
    <location>
        <begin position="7"/>
        <end position="42"/>
    </location>
</feature>
<dbReference type="OrthoDB" id="343296at2759"/>
<feature type="domain" description="EF-hand" evidence="3">
    <location>
        <begin position="116"/>
        <end position="151"/>
    </location>
</feature>
<dbReference type="Proteomes" id="UP000001514">
    <property type="component" value="Unassembled WGS sequence"/>
</dbReference>
<evidence type="ECO:0000313" key="5">
    <source>
        <dbReference type="Proteomes" id="UP000001514"/>
    </source>
</evidence>
<dbReference type="PROSITE" id="PS50222">
    <property type="entry name" value="EF_HAND_2"/>
    <property type="match status" value="4"/>
</dbReference>
<accession>D8S1P7</accession>
<keyword evidence="1" id="KW-0677">Repeat</keyword>
<sequence length="153" mass="17207">MQGITDEQRSELREAFDMFDTDSSGTIDAKELRVAMKALGFETSAQEIRDMMASVDVDQSGTLDFEEFVEMMTKKMGEREAKQELVRVFAILDEQGRGMLSFRDLRRLAVELELPFSDKEVEDMIRVADSDGDGEVTEADFVRIMSAAASKSV</sequence>
<dbReference type="GO" id="GO:0005634">
    <property type="term" value="C:nucleus"/>
    <property type="evidence" value="ECO:0000318"/>
    <property type="project" value="GO_Central"/>
</dbReference>
<dbReference type="GO" id="GO:0005509">
    <property type="term" value="F:calcium ion binding"/>
    <property type="evidence" value="ECO:0000318"/>
    <property type="project" value="GO_Central"/>
</dbReference>
<dbReference type="InterPro" id="IPR011992">
    <property type="entry name" value="EF-hand-dom_pair"/>
</dbReference>